<dbReference type="SMART" id="SM00822">
    <property type="entry name" value="PKS_KR"/>
    <property type="match status" value="1"/>
</dbReference>
<dbReference type="Gene3D" id="3.40.50.720">
    <property type="entry name" value="NAD(P)-binding Rossmann-like Domain"/>
    <property type="match status" value="1"/>
</dbReference>
<evidence type="ECO:0000256" key="3">
    <source>
        <dbReference type="ARBA" id="ARBA00022857"/>
    </source>
</evidence>
<evidence type="ECO:0000256" key="4">
    <source>
        <dbReference type="ARBA" id="ARBA00023002"/>
    </source>
</evidence>
<dbReference type="InterPro" id="IPR020904">
    <property type="entry name" value="Sc_DH/Rdtase_CS"/>
</dbReference>
<evidence type="ECO:0000313" key="7">
    <source>
        <dbReference type="Proteomes" id="UP000477651"/>
    </source>
</evidence>
<dbReference type="PANTHER" id="PTHR44085:SF2">
    <property type="entry name" value="SEPIAPTERIN REDUCTASE"/>
    <property type="match status" value="1"/>
</dbReference>
<gene>
    <name evidence="6" type="ORF">F9B74_05285</name>
</gene>
<proteinExistence type="predicted"/>
<dbReference type="GO" id="GO:0006729">
    <property type="term" value="P:tetrahydrobiopterin biosynthetic process"/>
    <property type="evidence" value="ECO:0007669"/>
    <property type="project" value="TreeGrafter"/>
</dbReference>
<dbReference type="Proteomes" id="UP000477651">
    <property type="component" value="Unassembled WGS sequence"/>
</dbReference>
<dbReference type="PROSITE" id="PS00061">
    <property type="entry name" value="ADH_SHORT"/>
    <property type="match status" value="1"/>
</dbReference>
<dbReference type="PANTHER" id="PTHR44085">
    <property type="entry name" value="SEPIAPTERIN REDUCTASE"/>
    <property type="match status" value="1"/>
</dbReference>
<keyword evidence="3" id="KW-0521">NADP</keyword>
<dbReference type="PRINTS" id="PR00081">
    <property type="entry name" value="GDHRDH"/>
</dbReference>
<comment type="subcellular location">
    <subcellularLocation>
        <location evidence="1">Cytoplasm</location>
    </subcellularLocation>
</comment>
<dbReference type="GO" id="GO:0004757">
    <property type="term" value="F:sepiapterin reductase (NADP+) activity"/>
    <property type="evidence" value="ECO:0007669"/>
    <property type="project" value="TreeGrafter"/>
</dbReference>
<dbReference type="Pfam" id="PF00106">
    <property type="entry name" value="adh_short"/>
    <property type="match status" value="1"/>
</dbReference>
<dbReference type="GO" id="GO:0005737">
    <property type="term" value="C:cytoplasm"/>
    <property type="evidence" value="ECO:0007669"/>
    <property type="project" value="UniProtKB-SubCell"/>
</dbReference>
<dbReference type="InterPro" id="IPR036291">
    <property type="entry name" value="NAD(P)-bd_dom_sf"/>
</dbReference>
<organism evidence="6 7">
    <name type="scientific">Pelistega ratti</name>
    <dbReference type="NCBI Taxonomy" id="2652177"/>
    <lineage>
        <taxon>Bacteria</taxon>
        <taxon>Pseudomonadati</taxon>
        <taxon>Pseudomonadota</taxon>
        <taxon>Betaproteobacteria</taxon>
        <taxon>Burkholderiales</taxon>
        <taxon>Alcaligenaceae</taxon>
        <taxon>Pelistega</taxon>
    </lineage>
</organism>
<dbReference type="AlphaFoldDB" id="A0A6L9Y5J5"/>
<protein>
    <submittedName>
        <fullName evidence="6">SDR family NAD(P)-dependent oxidoreductase</fullName>
    </submittedName>
</protein>
<evidence type="ECO:0000256" key="2">
    <source>
        <dbReference type="ARBA" id="ARBA00022490"/>
    </source>
</evidence>
<feature type="domain" description="Ketoreductase" evidence="5">
    <location>
        <begin position="6"/>
        <end position="209"/>
    </location>
</feature>
<evidence type="ECO:0000256" key="1">
    <source>
        <dbReference type="ARBA" id="ARBA00004496"/>
    </source>
</evidence>
<dbReference type="EMBL" id="JAAGYR010000008">
    <property type="protein sequence ID" value="NEN75740.1"/>
    <property type="molecule type" value="Genomic_DNA"/>
</dbReference>
<dbReference type="InterPro" id="IPR002347">
    <property type="entry name" value="SDR_fam"/>
</dbReference>
<sequence>MPTPSTLAIVTGASRGLGLALAEQLTHESQVLLTVARQTPPQTLSDLAQTNHCQHFHFSVDFSDMASVDDIRHRITPWLEKPFDQYLLINNAGTLGPVAQYQGLSQTSSQTIANTFDINIATVIAISSTFLATVRTHQKATIQIINISSGAARSAYAGWAAYCASKAALDRYSEVAQLEAPFAQIVSLAPGVVDTTMQGEIRASNLEDFPPLQRFKDLHAHQALSSPTEVAKKILAYRLHPDFGKQTLSDIRLM</sequence>
<keyword evidence="4" id="KW-0560">Oxidoreductase</keyword>
<keyword evidence="7" id="KW-1185">Reference proteome</keyword>
<evidence type="ECO:0000259" key="5">
    <source>
        <dbReference type="SMART" id="SM00822"/>
    </source>
</evidence>
<name>A0A6L9Y5J5_9BURK</name>
<dbReference type="SUPFAM" id="SSF51735">
    <property type="entry name" value="NAD(P)-binding Rossmann-fold domains"/>
    <property type="match status" value="1"/>
</dbReference>
<reference evidence="6 7" key="1">
    <citation type="submission" date="2020-02" db="EMBL/GenBank/DDBJ databases">
        <title>Pelistega sp. NLN82 were isolated from wild rodents of the Hainan Island.</title>
        <authorList>
            <person name="Niu N."/>
            <person name="Zhou J."/>
        </authorList>
    </citation>
    <scope>NUCLEOTIDE SEQUENCE [LARGE SCALE GENOMIC DNA]</scope>
    <source>
        <strain evidence="6 7">NLN82</strain>
    </source>
</reference>
<dbReference type="InterPro" id="IPR051721">
    <property type="entry name" value="Biopterin_syn/organic_redct"/>
</dbReference>
<accession>A0A6L9Y5J5</accession>
<dbReference type="RefSeq" id="WP_163764339.1">
    <property type="nucleotide sequence ID" value="NZ_JAAGYR010000008.1"/>
</dbReference>
<comment type="caution">
    <text evidence="6">The sequence shown here is derived from an EMBL/GenBank/DDBJ whole genome shotgun (WGS) entry which is preliminary data.</text>
</comment>
<dbReference type="InterPro" id="IPR057326">
    <property type="entry name" value="KR_dom"/>
</dbReference>
<evidence type="ECO:0000313" key="6">
    <source>
        <dbReference type="EMBL" id="NEN75740.1"/>
    </source>
</evidence>
<keyword evidence="2" id="KW-0963">Cytoplasm</keyword>